<organism evidence="1">
    <name type="scientific">marine sediment metagenome</name>
    <dbReference type="NCBI Taxonomy" id="412755"/>
    <lineage>
        <taxon>unclassified sequences</taxon>
        <taxon>metagenomes</taxon>
        <taxon>ecological metagenomes</taxon>
    </lineage>
</organism>
<reference evidence="1" key="1">
    <citation type="journal article" date="2015" name="Nature">
        <title>Complex archaea that bridge the gap between prokaryotes and eukaryotes.</title>
        <authorList>
            <person name="Spang A."/>
            <person name="Saw J.H."/>
            <person name="Jorgensen S.L."/>
            <person name="Zaremba-Niedzwiedzka K."/>
            <person name="Martijn J."/>
            <person name="Lind A.E."/>
            <person name="van Eijk R."/>
            <person name="Schleper C."/>
            <person name="Guy L."/>
            <person name="Ettema T.J."/>
        </authorList>
    </citation>
    <scope>NUCLEOTIDE SEQUENCE</scope>
</reference>
<sequence length="42" mass="5057">MSIKSKNKTEIYALFKGKEFQLFIYKFKKSGTEPYNQNKYNT</sequence>
<name>A0A0F9LN33_9ZZZZ</name>
<comment type="caution">
    <text evidence="1">The sequence shown here is derived from an EMBL/GenBank/DDBJ whole genome shotgun (WGS) entry which is preliminary data.</text>
</comment>
<gene>
    <name evidence="1" type="ORF">LCGC14_1177660</name>
</gene>
<evidence type="ECO:0000313" key="1">
    <source>
        <dbReference type="EMBL" id="KKM96479.1"/>
    </source>
</evidence>
<dbReference type="EMBL" id="LAZR01005875">
    <property type="protein sequence ID" value="KKM96479.1"/>
    <property type="molecule type" value="Genomic_DNA"/>
</dbReference>
<protein>
    <submittedName>
        <fullName evidence="1">Uncharacterized protein</fullName>
    </submittedName>
</protein>
<accession>A0A0F9LN33</accession>
<proteinExistence type="predicted"/>
<dbReference type="AlphaFoldDB" id="A0A0F9LN33"/>